<feature type="transmembrane region" description="Helical" evidence="12">
    <location>
        <begin position="49"/>
        <end position="73"/>
    </location>
</feature>
<feature type="transmembrane region" description="Helical" evidence="12">
    <location>
        <begin position="333"/>
        <end position="351"/>
    </location>
</feature>
<dbReference type="CDD" id="cd06160">
    <property type="entry name" value="S2P-M50_like_2"/>
    <property type="match status" value="1"/>
</dbReference>
<evidence type="ECO:0000256" key="9">
    <source>
        <dbReference type="ARBA" id="ARBA00022989"/>
    </source>
</evidence>
<evidence type="ECO:0000256" key="4">
    <source>
        <dbReference type="ARBA" id="ARBA00022670"/>
    </source>
</evidence>
<dbReference type="Proteomes" id="UP000640274">
    <property type="component" value="Unassembled WGS sequence"/>
</dbReference>
<dbReference type="InterPro" id="IPR008915">
    <property type="entry name" value="Peptidase_M50"/>
</dbReference>
<sequence length="361" mass="40932">MMEQSKQGESKGRNPWWFIGAALLFLATKGKTLLLLLGKFAGPLISMGITIGAYALISPIWFAVGFVCLILVHEMGHVLAAKRKGLPVSAPLFIPFIGALITMKRHPKDAETEAYIAFGGPLIGTIGALAVYAAGYIFDNPLLFVLANVGFLINLFNLLPIHPLDGGRIATAVSRWLWVVGLIGGAVLIVYWRSFLLILIWLYFAWNMYQTYLKSSKKTKPLSIGGVYEVDIRHLQLPDWYFSGQEHKRDLPFTSYCKLTGEHMVQFEWDVIQFRGELELPIPATVRQVRLEKSRMVKKDDGEEKFQILVRVDYDKYENDRYYEVPAATRWKFGFAYGGLAVFLLLMMWNIHEMSLSQGIR</sequence>
<evidence type="ECO:0000256" key="12">
    <source>
        <dbReference type="SAM" id="Phobius"/>
    </source>
</evidence>
<name>A0A934JBN4_9BACL</name>
<keyword evidence="8" id="KW-0862">Zinc</keyword>
<keyword evidence="5 12" id="KW-0812">Transmembrane</keyword>
<comment type="similarity">
    <text evidence="3">Belongs to the peptidase M50B family.</text>
</comment>
<feature type="transmembrane region" description="Helical" evidence="12">
    <location>
        <begin position="115"/>
        <end position="138"/>
    </location>
</feature>
<feature type="transmembrane region" description="Helical" evidence="12">
    <location>
        <begin position="176"/>
        <end position="204"/>
    </location>
</feature>
<dbReference type="GO" id="GO:0016020">
    <property type="term" value="C:membrane"/>
    <property type="evidence" value="ECO:0007669"/>
    <property type="project" value="UniProtKB-SubCell"/>
</dbReference>
<evidence type="ECO:0000256" key="6">
    <source>
        <dbReference type="ARBA" id="ARBA00022723"/>
    </source>
</evidence>
<evidence type="ECO:0000256" key="1">
    <source>
        <dbReference type="ARBA" id="ARBA00001947"/>
    </source>
</evidence>
<reference evidence="14" key="1">
    <citation type="submission" date="2020-12" db="EMBL/GenBank/DDBJ databases">
        <authorList>
            <person name="Huq M.A."/>
        </authorList>
    </citation>
    <scope>NUCLEOTIDE SEQUENCE</scope>
    <source>
        <strain evidence="14">MAHUQ-46</strain>
    </source>
</reference>
<dbReference type="RefSeq" id="WP_199021565.1">
    <property type="nucleotide sequence ID" value="NZ_JAELUP010000107.1"/>
</dbReference>
<evidence type="ECO:0000256" key="2">
    <source>
        <dbReference type="ARBA" id="ARBA00004141"/>
    </source>
</evidence>
<evidence type="ECO:0000259" key="13">
    <source>
        <dbReference type="Pfam" id="PF02163"/>
    </source>
</evidence>
<dbReference type="Pfam" id="PF02163">
    <property type="entry name" value="Peptidase_M50"/>
    <property type="match status" value="1"/>
</dbReference>
<keyword evidence="15" id="KW-1185">Reference proteome</keyword>
<evidence type="ECO:0000256" key="8">
    <source>
        <dbReference type="ARBA" id="ARBA00022833"/>
    </source>
</evidence>
<comment type="caution">
    <text evidence="14">The sequence shown here is derived from an EMBL/GenBank/DDBJ whole genome shotgun (WGS) entry which is preliminary data.</text>
</comment>
<feature type="transmembrane region" description="Helical" evidence="12">
    <location>
        <begin position="85"/>
        <end position="103"/>
    </location>
</feature>
<evidence type="ECO:0000313" key="15">
    <source>
        <dbReference type="Proteomes" id="UP000640274"/>
    </source>
</evidence>
<comment type="subcellular location">
    <subcellularLocation>
        <location evidence="2">Membrane</location>
        <topology evidence="2">Multi-pass membrane protein</topology>
    </subcellularLocation>
</comment>
<keyword evidence="11 12" id="KW-0472">Membrane</keyword>
<gene>
    <name evidence="14" type="ORF">JFN88_21810</name>
</gene>
<keyword evidence="9 12" id="KW-1133">Transmembrane helix</keyword>
<dbReference type="PANTHER" id="PTHR39188:SF3">
    <property type="entry name" value="STAGE IV SPORULATION PROTEIN FB"/>
    <property type="match status" value="1"/>
</dbReference>
<comment type="cofactor">
    <cofactor evidence="1">
        <name>Zn(2+)</name>
        <dbReference type="ChEBI" id="CHEBI:29105"/>
    </cofactor>
</comment>
<evidence type="ECO:0000256" key="7">
    <source>
        <dbReference type="ARBA" id="ARBA00022801"/>
    </source>
</evidence>
<evidence type="ECO:0000313" key="14">
    <source>
        <dbReference type="EMBL" id="MBJ6363853.1"/>
    </source>
</evidence>
<dbReference type="EMBL" id="JAELUP010000107">
    <property type="protein sequence ID" value="MBJ6363853.1"/>
    <property type="molecule type" value="Genomic_DNA"/>
</dbReference>
<dbReference type="PANTHER" id="PTHR39188">
    <property type="entry name" value="MEMBRANE-ASSOCIATED ZINC METALLOPROTEASE M50B"/>
    <property type="match status" value="1"/>
</dbReference>
<evidence type="ECO:0000256" key="11">
    <source>
        <dbReference type="ARBA" id="ARBA00023136"/>
    </source>
</evidence>
<protein>
    <submittedName>
        <fullName evidence="14">Site-2 protease family protein</fullName>
    </submittedName>
</protein>
<keyword evidence="10" id="KW-0482">Metalloprotease</keyword>
<feature type="domain" description="Peptidase M50" evidence="13">
    <location>
        <begin position="62"/>
        <end position="135"/>
    </location>
</feature>
<dbReference type="AlphaFoldDB" id="A0A934JBN4"/>
<feature type="transmembrane region" description="Helical" evidence="12">
    <location>
        <begin position="144"/>
        <end position="164"/>
    </location>
</feature>
<organism evidence="14 15">
    <name type="scientific">Paenibacillus roseus</name>
    <dbReference type="NCBI Taxonomy" id="2798579"/>
    <lineage>
        <taxon>Bacteria</taxon>
        <taxon>Bacillati</taxon>
        <taxon>Bacillota</taxon>
        <taxon>Bacilli</taxon>
        <taxon>Bacillales</taxon>
        <taxon>Paenibacillaceae</taxon>
        <taxon>Paenibacillus</taxon>
    </lineage>
</organism>
<evidence type="ECO:0000256" key="5">
    <source>
        <dbReference type="ARBA" id="ARBA00022692"/>
    </source>
</evidence>
<evidence type="ECO:0000256" key="10">
    <source>
        <dbReference type="ARBA" id="ARBA00023049"/>
    </source>
</evidence>
<keyword evidence="4 14" id="KW-0645">Protease</keyword>
<dbReference type="GO" id="GO:0008237">
    <property type="term" value="F:metallopeptidase activity"/>
    <property type="evidence" value="ECO:0007669"/>
    <property type="project" value="UniProtKB-KW"/>
</dbReference>
<feature type="transmembrane region" description="Helical" evidence="12">
    <location>
        <begin position="16"/>
        <end position="37"/>
    </location>
</feature>
<dbReference type="GO" id="GO:0006508">
    <property type="term" value="P:proteolysis"/>
    <property type="evidence" value="ECO:0007669"/>
    <property type="project" value="UniProtKB-KW"/>
</dbReference>
<evidence type="ECO:0000256" key="3">
    <source>
        <dbReference type="ARBA" id="ARBA00007931"/>
    </source>
</evidence>
<accession>A0A934JBN4</accession>
<keyword evidence="6" id="KW-0479">Metal-binding</keyword>
<keyword evidence="7" id="KW-0378">Hydrolase</keyword>
<proteinExistence type="inferred from homology"/>
<dbReference type="GO" id="GO:0046872">
    <property type="term" value="F:metal ion binding"/>
    <property type="evidence" value="ECO:0007669"/>
    <property type="project" value="UniProtKB-KW"/>
</dbReference>